<feature type="compositionally biased region" description="Polar residues" evidence="7">
    <location>
        <begin position="131"/>
        <end position="142"/>
    </location>
</feature>
<dbReference type="SUPFAM" id="SSF55486">
    <property type="entry name" value="Metalloproteases ('zincins'), catalytic domain"/>
    <property type="match status" value="1"/>
</dbReference>
<sequence>MGVNASASDDELKNSKLLPGSDQSEAGHSDVVQTGYCLNDVKYPASLDTEHACAERAGSSHKCHSEHIKKDFEFLIGSLEKVPATAQKLYNLSKLYLTTGSSKSSDHEGFNSLFEPLAPNQPGLAEDSSDQELTSDTRSTAIPSDCSLFTPMRKSSPLYRGQTYIQWRAAQDLNNFYFLCLPKRRTIYLQPIDHFPEFVTSFRLATPHLSLDLFETLLGFAQIYFLGLEVMVRPPISIGTSGWNLSSRINPTTGQMQFCVNDFFPLLQASLPPDGLCVAGLIWTDLYPQGFNFVLGEASFQHKSAVVSFGRFENDDSCADITKVDDQVLWKLFKSLSHEVCHLLGLQHCQFFLCAMNESSSVTQALSQPLFLCPVCLRKVQRACGFDVLERYQRLQQFLTTISKQFGGSGRFQESLLWLERCISYLNT</sequence>
<organism evidence="8 9">
    <name type="scientific">Lymnaea stagnalis</name>
    <name type="common">Great pond snail</name>
    <name type="synonym">Helix stagnalis</name>
    <dbReference type="NCBI Taxonomy" id="6523"/>
    <lineage>
        <taxon>Eukaryota</taxon>
        <taxon>Metazoa</taxon>
        <taxon>Spiralia</taxon>
        <taxon>Lophotrochozoa</taxon>
        <taxon>Mollusca</taxon>
        <taxon>Gastropoda</taxon>
        <taxon>Heterobranchia</taxon>
        <taxon>Euthyneura</taxon>
        <taxon>Panpulmonata</taxon>
        <taxon>Hygrophila</taxon>
        <taxon>Lymnaeoidea</taxon>
        <taxon>Lymnaeidae</taxon>
        <taxon>Lymnaea</taxon>
    </lineage>
</organism>
<feature type="region of interest" description="Disordered" evidence="7">
    <location>
        <begin position="1"/>
        <end position="27"/>
    </location>
</feature>
<evidence type="ECO:0000256" key="2">
    <source>
        <dbReference type="ARBA" id="ARBA00022670"/>
    </source>
</evidence>
<dbReference type="InterPro" id="IPR012962">
    <property type="entry name" value="Pept_M54_archaemetzincn"/>
</dbReference>
<comment type="cofactor">
    <cofactor evidence="1">
        <name>Zn(2+)</name>
        <dbReference type="ChEBI" id="CHEBI:29105"/>
    </cofactor>
</comment>
<dbReference type="Gene3D" id="3.40.390.10">
    <property type="entry name" value="Collagenase (Catalytic Domain)"/>
    <property type="match status" value="1"/>
</dbReference>
<evidence type="ECO:0000256" key="1">
    <source>
        <dbReference type="ARBA" id="ARBA00001947"/>
    </source>
</evidence>
<dbReference type="Proteomes" id="UP001497497">
    <property type="component" value="Unassembled WGS sequence"/>
</dbReference>
<evidence type="ECO:0000313" key="9">
    <source>
        <dbReference type="Proteomes" id="UP001497497"/>
    </source>
</evidence>
<dbReference type="CDD" id="cd11375">
    <property type="entry name" value="Peptidase_M54"/>
    <property type="match status" value="1"/>
</dbReference>
<keyword evidence="2" id="KW-0645">Protease</keyword>
<keyword evidence="5" id="KW-0862">Zinc</keyword>
<evidence type="ECO:0008006" key="10">
    <source>
        <dbReference type="Google" id="ProtNLM"/>
    </source>
</evidence>
<feature type="region of interest" description="Disordered" evidence="7">
    <location>
        <begin position="119"/>
        <end position="142"/>
    </location>
</feature>
<dbReference type="GO" id="GO:0046872">
    <property type="term" value="F:metal ion binding"/>
    <property type="evidence" value="ECO:0007669"/>
    <property type="project" value="UniProtKB-KW"/>
</dbReference>
<accession>A0AAV2IR17</accession>
<evidence type="ECO:0000313" key="8">
    <source>
        <dbReference type="EMBL" id="CAL1548187.1"/>
    </source>
</evidence>
<evidence type="ECO:0000256" key="4">
    <source>
        <dbReference type="ARBA" id="ARBA00022801"/>
    </source>
</evidence>
<dbReference type="AlphaFoldDB" id="A0AAV2IR17"/>
<proteinExistence type="predicted"/>
<gene>
    <name evidence="8" type="ORF">GSLYS_00021504001</name>
</gene>
<dbReference type="InterPro" id="IPR024079">
    <property type="entry name" value="MetalloPept_cat_dom_sf"/>
</dbReference>
<evidence type="ECO:0000256" key="7">
    <source>
        <dbReference type="SAM" id="MobiDB-lite"/>
    </source>
</evidence>
<comment type="caution">
    <text evidence="8">The sequence shown here is derived from an EMBL/GenBank/DDBJ whole genome shotgun (WGS) entry which is preliminary data.</text>
</comment>
<keyword evidence="6" id="KW-0482">Metalloprotease</keyword>
<keyword evidence="9" id="KW-1185">Reference proteome</keyword>
<keyword evidence="4" id="KW-0378">Hydrolase</keyword>
<dbReference type="Pfam" id="PF07998">
    <property type="entry name" value="Peptidase_M54"/>
    <property type="match status" value="1"/>
</dbReference>
<dbReference type="EMBL" id="CAXITT010001210">
    <property type="protein sequence ID" value="CAL1548187.1"/>
    <property type="molecule type" value="Genomic_DNA"/>
</dbReference>
<dbReference type="GO" id="GO:0006508">
    <property type="term" value="P:proteolysis"/>
    <property type="evidence" value="ECO:0007669"/>
    <property type="project" value="UniProtKB-KW"/>
</dbReference>
<dbReference type="PANTHER" id="PTHR15910:SF1">
    <property type="entry name" value="ARCHAEMETZINCIN-2"/>
    <property type="match status" value="1"/>
</dbReference>
<protein>
    <recommendedName>
        <fullName evidence="10">Archaemetzincin-2</fullName>
    </recommendedName>
</protein>
<reference evidence="8 9" key="1">
    <citation type="submission" date="2024-04" db="EMBL/GenBank/DDBJ databases">
        <authorList>
            <consortium name="Genoscope - CEA"/>
            <person name="William W."/>
        </authorList>
    </citation>
    <scope>NUCLEOTIDE SEQUENCE [LARGE SCALE GENOMIC DNA]</scope>
</reference>
<dbReference type="GO" id="GO:0008237">
    <property type="term" value="F:metallopeptidase activity"/>
    <property type="evidence" value="ECO:0007669"/>
    <property type="project" value="UniProtKB-KW"/>
</dbReference>
<evidence type="ECO:0000256" key="5">
    <source>
        <dbReference type="ARBA" id="ARBA00022833"/>
    </source>
</evidence>
<name>A0AAV2IR17_LYMST</name>
<keyword evidence="3" id="KW-0479">Metal-binding</keyword>
<evidence type="ECO:0000256" key="6">
    <source>
        <dbReference type="ARBA" id="ARBA00023049"/>
    </source>
</evidence>
<evidence type="ECO:0000256" key="3">
    <source>
        <dbReference type="ARBA" id="ARBA00022723"/>
    </source>
</evidence>
<dbReference type="PANTHER" id="PTHR15910">
    <property type="entry name" value="ARCHAEMETZINCIN"/>
    <property type="match status" value="1"/>
</dbReference>